<evidence type="ECO:0000256" key="1">
    <source>
        <dbReference type="SAM" id="Phobius"/>
    </source>
</evidence>
<protein>
    <recommendedName>
        <fullName evidence="5">VPLPA-CTERM sorting domain-containing protein</fullName>
    </recommendedName>
</protein>
<evidence type="ECO:0000313" key="4">
    <source>
        <dbReference type="Proteomes" id="UP001524569"/>
    </source>
</evidence>
<feature type="transmembrane region" description="Helical" evidence="1">
    <location>
        <begin position="176"/>
        <end position="195"/>
    </location>
</feature>
<dbReference type="Proteomes" id="UP001524569">
    <property type="component" value="Unassembled WGS sequence"/>
</dbReference>
<keyword evidence="1" id="KW-1133">Transmembrane helix</keyword>
<dbReference type="EMBL" id="JANIBM010000001">
    <property type="protein sequence ID" value="MCQ8179782.1"/>
    <property type="molecule type" value="Genomic_DNA"/>
</dbReference>
<sequence length="200" mass="21517">MNKLHLALFCFALSILRVGNADAAILNFDDVTADAEAAIADGYAGLNWSNFWVQNPQLAQVADFDSGFYHGVVSPDYSAFNADGGPASIRSNSLFDFRSAYFAAAFRWGMQITATGYRDGDLLYQQQLLVNTDAAQLFNLNFAGIDRLEFIASGGEDYLGAGFHFTLDNADIAAPVPLPAAAWLFGSALAGLLGLQRRNA</sequence>
<name>A0ABT1UC34_9GAMM</name>
<gene>
    <name evidence="3" type="ORF">NP603_01555</name>
</gene>
<reference evidence="3 4" key="1">
    <citation type="submission" date="2022-07" db="EMBL/GenBank/DDBJ databases">
        <title>Methylomonas rivi sp. nov., Methylomonas rosea sp. nov., Methylomonas aureus sp. nov. and Methylomonas subterranea sp. nov., four novel methanotrophs isolated from a freshwater creek and the deep terrestrial subsurface.</title>
        <authorList>
            <person name="Abin C."/>
            <person name="Sankaranarayanan K."/>
            <person name="Garner C."/>
            <person name="Sindelar R."/>
            <person name="Kotary K."/>
            <person name="Garner R."/>
            <person name="Barclay S."/>
            <person name="Lawson P."/>
            <person name="Krumholz L."/>
        </authorList>
    </citation>
    <scope>NUCLEOTIDE SEQUENCE [LARGE SCALE GENOMIC DNA]</scope>
    <source>
        <strain evidence="3 4">SURF-1</strain>
    </source>
</reference>
<proteinExistence type="predicted"/>
<organism evidence="3 4">
    <name type="scientific">Methylomonas aurea</name>
    <dbReference type="NCBI Taxonomy" id="2952224"/>
    <lineage>
        <taxon>Bacteria</taxon>
        <taxon>Pseudomonadati</taxon>
        <taxon>Pseudomonadota</taxon>
        <taxon>Gammaproteobacteria</taxon>
        <taxon>Methylococcales</taxon>
        <taxon>Methylococcaceae</taxon>
        <taxon>Methylomonas</taxon>
    </lineage>
</organism>
<keyword evidence="4" id="KW-1185">Reference proteome</keyword>
<keyword evidence="1" id="KW-0812">Transmembrane</keyword>
<feature type="chain" id="PRO_5046663156" description="VPLPA-CTERM sorting domain-containing protein" evidence="2">
    <location>
        <begin position="24"/>
        <end position="200"/>
    </location>
</feature>
<evidence type="ECO:0008006" key="5">
    <source>
        <dbReference type="Google" id="ProtNLM"/>
    </source>
</evidence>
<keyword evidence="2" id="KW-0732">Signal</keyword>
<feature type="signal peptide" evidence="2">
    <location>
        <begin position="1"/>
        <end position="23"/>
    </location>
</feature>
<dbReference type="RefSeq" id="WP_256609157.1">
    <property type="nucleotide sequence ID" value="NZ_JANIBM010000001.1"/>
</dbReference>
<accession>A0ABT1UC34</accession>
<comment type="caution">
    <text evidence="3">The sequence shown here is derived from an EMBL/GenBank/DDBJ whole genome shotgun (WGS) entry which is preliminary data.</text>
</comment>
<evidence type="ECO:0000256" key="2">
    <source>
        <dbReference type="SAM" id="SignalP"/>
    </source>
</evidence>
<evidence type="ECO:0000313" key="3">
    <source>
        <dbReference type="EMBL" id="MCQ8179782.1"/>
    </source>
</evidence>
<keyword evidence="1" id="KW-0472">Membrane</keyword>